<comment type="caution">
    <text evidence="1">The sequence shown here is derived from an EMBL/GenBank/DDBJ whole genome shotgun (WGS) entry which is preliminary data.</text>
</comment>
<proteinExistence type="predicted"/>
<dbReference type="InterPro" id="IPR032675">
    <property type="entry name" value="LRR_dom_sf"/>
</dbReference>
<evidence type="ECO:0000313" key="2">
    <source>
        <dbReference type="Proteomes" id="UP001630127"/>
    </source>
</evidence>
<accession>A0ABD3ARQ5</accession>
<dbReference type="SUPFAM" id="SSF52047">
    <property type="entry name" value="RNI-like"/>
    <property type="match status" value="1"/>
</dbReference>
<gene>
    <name evidence="1" type="ORF">ACH5RR_007423</name>
</gene>
<dbReference type="AlphaFoldDB" id="A0ABD3ARQ5"/>
<keyword evidence="2" id="KW-1185">Reference proteome</keyword>
<dbReference type="EMBL" id="JBJUIK010000003">
    <property type="protein sequence ID" value="KAL3533902.1"/>
    <property type="molecule type" value="Genomic_DNA"/>
</dbReference>
<dbReference type="Proteomes" id="UP001630127">
    <property type="component" value="Unassembled WGS sequence"/>
</dbReference>
<dbReference type="PANTHER" id="PTHR15140">
    <property type="entry name" value="TUBULIN-SPECIFIC CHAPERONE E"/>
    <property type="match status" value="1"/>
</dbReference>
<organism evidence="1 2">
    <name type="scientific">Cinchona calisaya</name>
    <dbReference type="NCBI Taxonomy" id="153742"/>
    <lineage>
        <taxon>Eukaryota</taxon>
        <taxon>Viridiplantae</taxon>
        <taxon>Streptophyta</taxon>
        <taxon>Embryophyta</taxon>
        <taxon>Tracheophyta</taxon>
        <taxon>Spermatophyta</taxon>
        <taxon>Magnoliopsida</taxon>
        <taxon>eudicotyledons</taxon>
        <taxon>Gunneridae</taxon>
        <taxon>Pentapetalae</taxon>
        <taxon>asterids</taxon>
        <taxon>lamiids</taxon>
        <taxon>Gentianales</taxon>
        <taxon>Rubiaceae</taxon>
        <taxon>Cinchonoideae</taxon>
        <taxon>Cinchoneae</taxon>
        <taxon>Cinchona</taxon>
    </lineage>
</organism>
<sequence>MSKIMEDPMKTLEMFPNLQKLSLSWDAFVGTEMRCTSSGFRQLRSLHLSMLTNLEKWWIDDGAMPNLLDLEISNCSKLEMIPNGLRSITTLKQLKILSMPGEFEGRSKW</sequence>
<evidence type="ECO:0000313" key="1">
    <source>
        <dbReference type="EMBL" id="KAL3533902.1"/>
    </source>
</evidence>
<dbReference type="Gene3D" id="3.80.10.10">
    <property type="entry name" value="Ribonuclease Inhibitor"/>
    <property type="match status" value="1"/>
</dbReference>
<evidence type="ECO:0008006" key="3">
    <source>
        <dbReference type="Google" id="ProtNLM"/>
    </source>
</evidence>
<protein>
    <recommendedName>
        <fullName evidence="3">Disease resistance protein</fullName>
    </recommendedName>
</protein>
<reference evidence="1 2" key="1">
    <citation type="submission" date="2024-11" db="EMBL/GenBank/DDBJ databases">
        <title>A near-complete genome assembly of Cinchona calisaya.</title>
        <authorList>
            <person name="Lian D.C."/>
            <person name="Zhao X.W."/>
            <person name="Wei L."/>
        </authorList>
    </citation>
    <scope>NUCLEOTIDE SEQUENCE [LARGE SCALE GENOMIC DNA]</scope>
    <source>
        <tissue evidence="1">Nenye</tissue>
    </source>
</reference>
<name>A0ABD3ARQ5_9GENT</name>
<dbReference type="PANTHER" id="PTHR15140:SF37">
    <property type="entry name" value="UBIQUITIN-LIKE DOMAIN-CONTAINING PROTEIN"/>
    <property type="match status" value="1"/>
</dbReference>